<dbReference type="EMBL" id="JABTEG010000008">
    <property type="protein sequence ID" value="KAG4304440.1"/>
    <property type="molecule type" value="Genomic_DNA"/>
</dbReference>
<evidence type="ECO:0000313" key="2">
    <source>
        <dbReference type="Proteomes" id="UP000768646"/>
    </source>
</evidence>
<organism evidence="1 2">
    <name type="scientific">Pneumocystis oryctolagi</name>
    <dbReference type="NCBI Taxonomy" id="42067"/>
    <lineage>
        <taxon>Eukaryota</taxon>
        <taxon>Fungi</taxon>
        <taxon>Dikarya</taxon>
        <taxon>Ascomycota</taxon>
        <taxon>Taphrinomycotina</taxon>
        <taxon>Pneumocystomycetes</taxon>
        <taxon>Pneumocystaceae</taxon>
        <taxon>Pneumocystis</taxon>
    </lineage>
</organism>
<reference evidence="1 2" key="1">
    <citation type="journal article" date="2021" name="Commun. Biol.">
        <title>Genomic insights into the host specific adaptation of the Pneumocystis genus.</title>
        <authorList>
            <person name="Cisse O.H."/>
            <person name="Ma L."/>
            <person name="Dekker J.P."/>
            <person name="Khil P.P."/>
            <person name="Youn J.-H."/>
            <person name="Brenchley J.M."/>
            <person name="Blair R."/>
            <person name="Pahar B."/>
            <person name="Chabe M."/>
            <person name="Van Rompay K.K.A."/>
            <person name="Keesler R."/>
            <person name="Sukura A."/>
            <person name="Hirsch V."/>
            <person name="Kutty G."/>
            <person name="Liu Y."/>
            <person name="Peng L."/>
            <person name="Chen J."/>
            <person name="Song J."/>
            <person name="Weissenbacher-Lang C."/>
            <person name="Xu J."/>
            <person name="Upham N.S."/>
            <person name="Stajich J.E."/>
            <person name="Cuomo C.A."/>
            <person name="Cushion M.T."/>
            <person name="Kovacs J.A."/>
        </authorList>
    </citation>
    <scope>NUCLEOTIDE SEQUENCE [LARGE SCALE GENOMIC DNA]</scope>
    <source>
        <strain evidence="1 2">RABM</strain>
    </source>
</reference>
<comment type="caution">
    <text evidence="1">The sequence shown here is derived from an EMBL/GenBank/DDBJ whole genome shotgun (WGS) entry which is preliminary data.</text>
</comment>
<proteinExistence type="predicted"/>
<keyword evidence="2" id="KW-1185">Reference proteome</keyword>
<accession>A0ACB7CAN4</accession>
<protein>
    <submittedName>
        <fullName evidence="1">Uncharacterized protein</fullName>
    </submittedName>
</protein>
<name>A0ACB7CAN4_9ASCO</name>
<evidence type="ECO:0000313" key="1">
    <source>
        <dbReference type="EMBL" id="KAG4304440.1"/>
    </source>
</evidence>
<sequence length="435" mass="50986">MQLSTMAGKPYLVGKFSYTLRVRLMREHLGINCDEMEKIEHSMDGLAKNCKWKDIETWDFNNSLIPETLNNEKNVVKEESLEINKEFIDSYDKCTLEKEPRRNFNKKEKISYQINSNILKFKEKISHILEPSKLPFGRPKVTTATTHLLFGVEVQEIVSDSDNNNNDNNDNNNNNNNNDINNCQETTIELQGVSDNVHDLDKSKTESCESLSANLYDFDKLDTNTDILSSNNSPKKKIESKTPLVNQWPKVEIDPMAFSDPLSDYFFEDIWDKVAQKNTEIYRQVFRCMPDNEVRTWKDYYRYKKYAERFMHRYELERTNAGSIHEISEILPVYSQETRLSFSDIDETDNNIKNNDIEIVDSNVDPSKGIYEMNSSFSFKNSDDIFLEPQEILEEKLSNIQGHLVIWPTEWLVEEYEHGHWLFAFDHIPPIDIYA</sequence>
<gene>
    <name evidence="1" type="ORF">PORY_002150</name>
</gene>
<dbReference type="Proteomes" id="UP000768646">
    <property type="component" value="Unassembled WGS sequence"/>
</dbReference>